<proteinExistence type="predicted"/>
<accession>A0ACB0YSH8</accession>
<reference evidence="1" key="1">
    <citation type="submission" date="2023-11" db="EMBL/GenBank/DDBJ databases">
        <authorList>
            <person name="Poullet M."/>
        </authorList>
    </citation>
    <scope>NUCLEOTIDE SEQUENCE</scope>
    <source>
        <strain evidence="1">E1834</strain>
    </source>
</reference>
<protein>
    <submittedName>
        <fullName evidence="1">Uncharacterized protein</fullName>
    </submittedName>
</protein>
<keyword evidence="2" id="KW-1185">Reference proteome</keyword>
<evidence type="ECO:0000313" key="1">
    <source>
        <dbReference type="EMBL" id="CAK5059637.1"/>
    </source>
</evidence>
<dbReference type="EMBL" id="CAVMJV010000017">
    <property type="protein sequence ID" value="CAK5059637.1"/>
    <property type="molecule type" value="Genomic_DNA"/>
</dbReference>
<dbReference type="Proteomes" id="UP001497535">
    <property type="component" value="Unassembled WGS sequence"/>
</dbReference>
<sequence>MHLDNTASDSEQSKSLQINVEVSKRHRPRKERTAKEHLDSFNERSLFWEDEDGERTVYLFDYTNEENSRHRGHEFINRHLLQELRDNDLWRLVRHPLVLNFVNEKLISCAFFYLFHVVIYFVYLGLLFSYAEGPPSIAKNLLVTVIIFFFIFILVVKASLKLQIKSPSKLSAWFYLSYTWTVITSLIALFYIWSWQIFDFDKNCWMAFTYCGYYCVNICFFLIYIIFSSWINCLYVLRKAPCGPYILMMSKILYSFLGTCAVWIPTLFTFAFAFLLIMRNSGARPWDDPERKNNSTSFMLALFQSFTKTSAMMIGEVEANDILDMKEWIANLLLLLFEIITVILLMNLMISLAVGDVNELNLSAEEMDLKIKVNFCIESLHLSEQISFAHRLINVLHRSKTNNVLVVEKNGQRVFSKNVRNIREHYFDVHLSARSEQQKENEGINNDQNGVISVNEQKCYELEINTKGLKLRKELLSSRRATLLNIEGIIIKLSESPSSGIQQLITSSENIEILGNIKNGETLCRKFKRWFIGLNLKALL</sequence>
<evidence type="ECO:0000313" key="2">
    <source>
        <dbReference type="Proteomes" id="UP001497535"/>
    </source>
</evidence>
<gene>
    <name evidence="1" type="ORF">MENTE1834_LOCUS15764</name>
</gene>
<comment type="caution">
    <text evidence="1">The sequence shown here is derived from an EMBL/GenBank/DDBJ whole genome shotgun (WGS) entry which is preliminary data.</text>
</comment>
<name>A0ACB0YSH8_MELEN</name>
<organism evidence="1 2">
    <name type="scientific">Meloidogyne enterolobii</name>
    <name type="common">Root-knot nematode worm</name>
    <name type="synonym">Meloidogyne mayaguensis</name>
    <dbReference type="NCBI Taxonomy" id="390850"/>
    <lineage>
        <taxon>Eukaryota</taxon>
        <taxon>Metazoa</taxon>
        <taxon>Ecdysozoa</taxon>
        <taxon>Nematoda</taxon>
        <taxon>Chromadorea</taxon>
        <taxon>Rhabditida</taxon>
        <taxon>Tylenchina</taxon>
        <taxon>Tylenchomorpha</taxon>
        <taxon>Tylenchoidea</taxon>
        <taxon>Meloidogynidae</taxon>
        <taxon>Meloidogyninae</taxon>
        <taxon>Meloidogyne</taxon>
    </lineage>
</organism>